<dbReference type="InterPro" id="IPR051551">
    <property type="entry name" value="Autotransporter_adhesion"/>
</dbReference>
<evidence type="ECO:0000256" key="2">
    <source>
        <dbReference type="SAM" id="MobiDB-lite"/>
    </source>
</evidence>
<evidence type="ECO:0000256" key="1">
    <source>
        <dbReference type="ARBA" id="ARBA00022801"/>
    </source>
</evidence>
<feature type="chain" id="PRO_5022680396" evidence="3">
    <location>
        <begin position="25"/>
        <end position="1849"/>
    </location>
</feature>
<keyword evidence="3" id="KW-0732">Signal</keyword>
<dbReference type="NCBIfam" id="TIGR04415">
    <property type="entry name" value="O_hepto_targRPT"/>
    <property type="match status" value="1"/>
</dbReference>
<reference evidence="5 6" key="1">
    <citation type="journal article" date="2020" name="Int. J. Syst. Evol. Microbiol.">
        <title>Bartonella kosoyi sp. nov. and Bartonella krasnovii sp. nov., two novel species closely related to the zoonotic Bartonella elizabethae, isolated from black rats and wild desert rodent-fleas.</title>
        <authorList>
            <person name="Gutierrez R."/>
            <person name="Shalit T."/>
            <person name="Markus B."/>
            <person name="Yuan C."/>
            <person name="Nachum-Biala Y."/>
            <person name="Elad D."/>
            <person name="Harrus S."/>
        </authorList>
    </citation>
    <scope>NUCLEOTIDE SEQUENCE [LARGE SCALE GENOMIC DNA]</scope>
    <source>
        <strain evidence="5 6">Tel Aviv</strain>
    </source>
</reference>
<keyword evidence="6" id="KW-1185">Reference proteome</keyword>
<gene>
    <name evidence="5" type="ORF">D1093_05670</name>
</gene>
<dbReference type="GO" id="GO:0019867">
    <property type="term" value="C:outer membrane"/>
    <property type="evidence" value="ECO:0007669"/>
    <property type="project" value="InterPro"/>
</dbReference>
<dbReference type="EMBL" id="CP031843">
    <property type="protein sequence ID" value="QEE09118.1"/>
    <property type="molecule type" value="Genomic_DNA"/>
</dbReference>
<evidence type="ECO:0000256" key="3">
    <source>
        <dbReference type="SAM" id="SignalP"/>
    </source>
</evidence>
<feature type="region of interest" description="Disordered" evidence="2">
    <location>
        <begin position="967"/>
        <end position="987"/>
    </location>
</feature>
<evidence type="ECO:0000313" key="5">
    <source>
        <dbReference type="EMBL" id="QEE09118.1"/>
    </source>
</evidence>
<feature type="compositionally biased region" description="Polar residues" evidence="2">
    <location>
        <begin position="1438"/>
        <end position="1456"/>
    </location>
</feature>
<proteinExistence type="predicted"/>
<feature type="region of interest" description="Disordered" evidence="2">
    <location>
        <begin position="1496"/>
        <end position="1543"/>
    </location>
</feature>
<dbReference type="InterPro" id="IPR036709">
    <property type="entry name" value="Autotransporte_beta_dom_sf"/>
</dbReference>
<evidence type="ECO:0000259" key="4">
    <source>
        <dbReference type="PROSITE" id="PS51208"/>
    </source>
</evidence>
<keyword evidence="1" id="KW-0378">Hydrolase</keyword>
<dbReference type="PANTHER" id="PTHR35037:SF7">
    <property type="entry name" value="AUTOTRANSPORTER"/>
    <property type="match status" value="1"/>
</dbReference>
<dbReference type="InterPro" id="IPR012332">
    <property type="entry name" value="Autotransporter_pectin_lyase_C"/>
</dbReference>
<dbReference type="SUPFAM" id="SSF103515">
    <property type="entry name" value="Autotransporter"/>
    <property type="match status" value="1"/>
</dbReference>
<dbReference type="PROSITE" id="PS00136">
    <property type="entry name" value="SUBTILASE_ASP"/>
    <property type="match status" value="1"/>
</dbReference>
<dbReference type="NCBIfam" id="TIGR01414">
    <property type="entry name" value="autotrans_barl"/>
    <property type="match status" value="3"/>
</dbReference>
<feature type="region of interest" description="Disordered" evidence="2">
    <location>
        <begin position="1434"/>
        <end position="1482"/>
    </location>
</feature>
<accession>A0A5B9CX97</accession>
<dbReference type="PANTHER" id="PTHR35037">
    <property type="entry name" value="C-TERMINAL REGION OF AIDA-LIKE PROTEIN"/>
    <property type="match status" value="1"/>
</dbReference>
<name>A0A5B9CX97_9HYPH</name>
<dbReference type="KEGG" id="bky:D1093_05670"/>
<dbReference type="InterPro" id="IPR011050">
    <property type="entry name" value="Pectin_lyase_fold/virulence"/>
</dbReference>
<dbReference type="Gene3D" id="2.40.128.130">
    <property type="entry name" value="Autotransporter beta-domain"/>
    <property type="match status" value="1"/>
</dbReference>
<dbReference type="InterPro" id="IPR004899">
    <property type="entry name" value="Pertactin_central"/>
</dbReference>
<feature type="signal peptide" evidence="3">
    <location>
        <begin position="1"/>
        <end position="24"/>
    </location>
</feature>
<dbReference type="InterPro" id="IPR005546">
    <property type="entry name" value="Autotransporte_beta"/>
</dbReference>
<feature type="domain" description="Autotransporter" evidence="4">
    <location>
        <begin position="1581"/>
        <end position="1849"/>
    </location>
</feature>
<dbReference type="InterPro" id="IPR006315">
    <property type="entry name" value="OM_autotransptr_brl_dom"/>
</dbReference>
<organism evidence="5 6">
    <name type="scientific">Bartonella kosoyi</name>
    <dbReference type="NCBI Taxonomy" id="2133959"/>
    <lineage>
        <taxon>Bacteria</taxon>
        <taxon>Pseudomonadati</taxon>
        <taxon>Pseudomonadota</taxon>
        <taxon>Alphaproteobacteria</taxon>
        <taxon>Hyphomicrobiales</taxon>
        <taxon>Bartonellaceae</taxon>
        <taxon>Bartonella</taxon>
    </lineage>
</organism>
<dbReference type="Pfam" id="PF03212">
    <property type="entry name" value="Pertactin"/>
    <property type="match status" value="3"/>
</dbReference>
<dbReference type="Proteomes" id="UP000321940">
    <property type="component" value="Chromosome"/>
</dbReference>
<protein>
    <submittedName>
        <fullName evidence="5">Autotransporter outer membrane beta-barrel domain-containing protein</fullName>
    </submittedName>
</protein>
<dbReference type="RefSeq" id="WP_120101245.1">
    <property type="nucleotide sequence ID" value="NZ_CP031843.2"/>
</dbReference>
<feature type="compositionally biased region" description="Polar residues" evidence="2">
    <location>
        <begin position="1505"/>
        <end position="1543"/>
    </location>
</feature>
<dbReference type="Pfam" id="PF03797">
    <property type="entry name" value="Autotransporter"/>
    <property type="match status" value="1"/>
</dbReference>
<dbReference type="InterPro" id="IPR030930">
    <property type="entry name" value="AIDA"/>
</dbReference>
<dbReference type="InterPro" id="IPR023827">
    <property type="entry name" value="Peptidase_S8_Asp-AS"/>
</dbReference>
<dbReference type="SUPFAM" id="SSF51126">
    <property type="entry name" value="Pectin lyase-like"/>
    <property type="match status" value="3"/>
</dbReference>
<sequence length="1849" mass="201476">MQRKLKLSFWMLMASSFFVKVASADGVSTLKEKRLTPVGISEQLEETRKLLSKVRSLKEKTGGAKMIMYEKTIEERKLPEEERKKLENLFFKVLTNSIISNGAAIYIINRDSEGSGETVNSFSYEDAGYSINNTVQEGGKLYIDAASVSRDTTIEHGGIEFVQNLSTSEYATVKKGGQQIVESGANAEGTKIHGGEQIIWGKGILGDGLDLEDKASSAYGTEIQAADGMPGIQSVYSGGMAVDTRVMKGGVQNLDGQENFNNSFSEDADTADTEDDDFTINEGSFALSTELFKNGAQNILAGGNASEVTLYDHATQKIYNSGYADNLTINHQARSWVFAGAILDKDTNVYDFGSLYLYAGNGEAITEVENLNLNGEDTKLYIIVSEDISSEDNGKKPQVNIQNLKGNGRVIFTSLGAHKHYSELNIEDLSGSFHFDFNVNFAKRLSDYLIIKERSSGSHTISVMDSGREITNSSHKKLKLISDHSGDARFTLTNTFGEKIETIDAGTYRYRLKHRKDKGTGKIWYLDANYALDETNALFSDFSLQSSTSSLPDELTELTIEKGMIVTIADPSFDMSSTKVKSNGETSISNTVKDGGKLSVYSGGFSLYTTIQRGGIELIKIQGLSQDSAVHKGGQQRIEEGGKAEGAKIYSGEQLVSGKSNIQGEMVRSSAYDTVISGENGVRGYQNVYDDGEVFHTKIMEGGVQNLYVEGDLNDYSSFAFNTEVFSGGEQHVLAGGMAFGVTLQGNAFQKIDLGGYVKDLIIKDQAQSWLHLGATLEGSTMIHDSGRIYLYAGPDQSRTEVEKIVLNGKGTRLYAIASKMDGESSLIENLSGDGRVIFTSTVLNPHYSKLEVGNLSGNLHFRLNTNFEEQRGDYLLIKKGEGHHTISVIDSGIEIANSSLQNQNLALELDLIHEQSGNAHFTLTDFSGEKTSMIDGGAYLYDLKTKDHNGGKIWYLAPLETTSTSVIPSPHAESPIDKLPETEENMTPSQDVNINFDPYSNVINFSIREGGGILQNFLLDDDRVVYISDDREQGALKQSINVTVEGSGRLYVESGGFVKNTTIENGGSEIIGEQGISDSTIIYEGGQQKVEGGGTALQTTIYGGDQLIWGDGYVNGGIVGSSAYDTIIYSQGDTLGQQNVYDDGMAVRTKVMSGGIQTLAKWFPDDDNFAEKAGGLAINTEVFADGVQRVFAGGEANTVILRTGGAQEVHAGGIVKNLTIEEGANSWVFAGAMLEGKIKIHDLGQLHLYAGNDHFYTEKNHQTTVNDINLEGENAKLYSISNGYGNTETYIKKLSGVGDIIFTSTQSDLHYSQLYVDDLSGSLHFNFNVSLAEGEGDYLFIKNGYGSHTISVVDSGIEIVDPSSTELDLILDQSGGASFTLQSFSGAKIGMVDGGTYTYGLKHKNIENEEGKVWYLSAVYMDRAPRGPRRISRSARHLSQNQPVSSLSTLTNTQEHAIKLPRQRENRRNSNSKSSTSVSSIVSNLGSQMIKGAVPTVSHPLSGDKQQMAVSASSQVLADQMTLRPSNQKQPSPQLSETLSGSQFLTTPSTDAVLSMSVAPAMMFHNEMQSVRSGRGILDHSKKNTALWSYAIKAKESIATEHIDFKLDQTGIVLGINGLSEWENGEFYIGGFGSYDRVRVAHARGGTSGINSYGIGAYVTYLDHSGWYLDALLKYNHYQNTLKAVSTNGLGIEGTYTQWAVGTSFEAGYRLQTSKSSWLQPYGQFTWLQVEGKEIKLSNDMRGDIRPFTSLRSEVGLSLGYEFGSGMASSSQAYITAAWMREHKDENQTVINERHAFTSDLSGNAGKLGIGLSSFVSEKLKLYGEAHYVKGRKTKQSLQGIIGVRYHF</sequence>
<dbReference type="SMART" id="SM00869">
    <property type="entry name" value="Autotransporter"/>
    <property type="match status" value="1"/>
</dbReference>
<dbReference type="PROSITE" id="PS51208">
    <property type="entry name" value="AUTOTRANSPORTER"/>
    <property type="match status" value="1"/>
</dbReference>
<evidence type="ECO:0000313" key="6">
    <source>
        <dbReference type="Proteomes" id="UP000321940"/>
    </source>
</evidence>
<feature type="compositionally biased region" description="Low complexity" evidence="2">
    <location>
        <begin position="1470"/>
        <end position="1482"/>
    </location>
</feature>
<feature type="compositionally biased region" description="Basic and acidic residues" evidence="2">
    <location>
        <begin position="1457"/>
        <end position="1469"/>
    </location>
</feature>
<dbReference type="GO" id="GO:0016787">
    <property type="term" value="F:hydrolase activity"/>
    <property type="evidence" value="ECO:0007669"/>
    <property type="project" value="UniProtKB-KW"/>
</dbReference>
<dbReference type="NCBIfam" id="NF040482">
    <property type="entry name" value="auto_BafA_Cterm"/>
    <property type="match status" value="1"/>
</dbReference>
<dbReference type="Gene3D" id="2.160.20.20">
    <property type="match status" value="3"/>
</dbReference>